<evidence type="ECO:0000256" key="2">
    <source>
        <dbReference type="ARBA" id="ARBA00022448"/>
    </source>
</evidence>
<evidence type="ECO:0000256" key="7">
    <source>
        <dbReference type="RuleBase" id="RU363032"/>
    </source>
</evidence>
<dbReference type="Proteomes" id="UP000199701">
    <property type="component" value="Unassembled WGS sequence"/>
</dbReference>
<gene>
    <name evidence="9" type="ORF">SAMN05421659_101422</name>
</gene>
<keyword evidence="5 7" id="KW-1133">Transmembrane helix</keyword>
<feature type="transmembrane region" description="Helical" evidence="7">
    <location>
        <begin position="146"/>
        <end position="166"/>
    </location>
</feature>
<accession>A0A1I0MEU5</accession>
<sequence length="288" mass="31962">MSKEQVIVNRKRKKKIKVFPIVNVIAFIIISICILLPIWKVVVDSFDGLAGYGLAFWPRKLTVGGYHTIVTNASLYTPFLVSCIVTIVGTALGLLLSTLGAYVLIQFDMPGRNLLAYILLFTMIFEGGMIPTYLVMKNLHLLDNLAVVILPLSINVFNLVLMRNFFEGIPQSLLEAASIDGCSPIAIFYKIVLPLSKAALASIGLMYAVQFWNDYTAFKIYITSPKLFNFQVKLRSMVMDSDVPNVGDIDANTTKNAAVIIAILPFMIIYPFCQKYFVQGVNVGAVKE</sequence>
<evidence type="ECO:0000256" key="6">
    <source>
        <dbReference type="ARBA" id="ARBA00023136"/>
    </source>
</evidence>
<dbReference type="EMBL" id="FOJI01000001">
    <property type="protein sequence ID" value="SEV86290.1"/>
    <property type="molecule type" value="Genomic_DNA"/>
</dbReference>
<dbReference type="RefSeq" id="WP_092450063.1">
    <property type="nucleotide sequence ID" value="NZ_FOJI01000001.1"/>
</dbReference>
<dbReference type="InterPro" id="IPR035906">
    <property type="entry name" value="MetI-like_sf"/>
</dbReference>
<protein>
    <submittedName>
        <fullName evidence="9">Putative aldouronate transport system permease protein</fullName>
    </submittedName>
</protein>
<evidence type="ECO:0000256" key="5">
    <source>
        <dbReference type="ARBA" id="ARBA00022989"/>
    </source>
</evidence>
<dbReference type="GO" id="GO:0055085">
    <property type="term" value="P:transmembrane transport"/>
    <property type="evidence" value="ECO:0007669"/>
    <property type="project" value="InterPro"/>
</dbReference>
<comment type="subcellular location">
    <subcellularLocation>
        <location evidence="1 7">Cell membrane</location>
        <topology evidence="1 7">Multi-pass membrane protein</topology>
    </subcellularLocation>
</comment>
<name>A0A1I0MEU5_9FIRM</name>
<dbReference type="PROSITE" id="PS50928">
    <property type="entry name" value="ABC_TM1"/>
    <property type="match status" value="1"/>
</dbReference>
<feature type="transmembrane region" description="Helical" evidence="7">
    <location>
        <begin position="256"/>
        <end position="273"/>
    </location>
</feature>
<keyword evidence="3" id="KW-1003">Cell membrane</keyword>
<dbReference type="STRING" id="99656.SAMN05421659_101422"/>
<feature type="domain" description="ABC transmembrane type-1" evidence="8">
    <location>
        <begin position="79"/>
        <end position="272"/>
    </location>
</feature>
<dbReference type="PANTHER" id="PTHR43744">
    <property type="entry name" value="ABC TRANSPORTER PERMEASE PROTEIN MG189-RELATED-RELATED"/>
    <property type="match status" value="1"/>
</dbReference>
<feature type="transmembrane region" description="Helical" evidence="7">
    <location>
        <begin position="114"/>
        <end position="134"/>
    </location>
</feature>
<dbReference type="GO" id="GO:0005886">
    <property type="term" value="C:plasma membrane"/>
    <property type="evidence" value="ECO:0007669"/>
    <property type="project" value="UniProtKB-SubCell"/>
</dbReference>
<dbReference type="Gene3D" id="1.10.3720.10">
    <property type="entry name" value="MetI-like"/>
    <property type="match status" value="1"/>
</dbReference>
<keyword evidence="4 7" id="KW-0812">Transmembrane</keyword>
<evidence type="ECO:0000313" key="10">
    <source>
        <dbReference type="Proteomes" id="UP000199701"/>
    </source>
</evidence>
<evidence type="ECO:0000256" key="3">
    <source>
        <dbReference type="ARBA" id="ARBA00022475"/>
    </source>
</evidence>
<dbReference type="InterPro" id="IPR000515">
    <property type="entry name" value="MetI-like"/>
</dbReference>
<dbReference type="SUPFAM" id="SSF161098">
    <property type="entry name" value="MetI-like"/>
    <property type="match status" value="1"/>
</dbReference>
<evidence type="ECO:0000313" key="9">
    <source>
        <dbReference type="EMBL" id="SEV86290.1"/>
    </source>
</evidence>
<reference evidence="9 10" key="1">
    <citation type="submission" date="2016-10" db="EMBL/GenBank/DDBJ databases">
        <authorList>
            <person name="de Groot N.N."/>
        </authorList>
    </citation>
    <scope>NUCLEOTIDE SEQUENCE [LARGE SCALE GENOMIC DNA]</scope>
    <source>
        <strain evidence="9 10">DSM 9179</strain>
    </source>
</reference>
<keyword evidence="2 7" id="KW-0813">Transport</keyword>
<evidence type="ECO:0000259" key="8">
    <source>
        <dbReference type="PROSITE" id="PS50928"/>
    </source>
</evidence>
<feature type="transmembrane region" description="Helical" evidence="7">
    <location>
        <begin position="79"/>
        <end position="105"/>
    </location>
</feature>
<dbReference type="AlphaFoldDB" id="A0A1I0MEU5"/>
<organism evidence="9 10">
    <name type="scientific">[Clostridium] fimetarium</name>
    <dbReference type="NCBI Taxonomy" id="99656"/>
    <lineage>
        <taxon>Bacteria</taxon>
        <taxon>Bacillati</taxon>
        <taxon>Bacillota</taxon>
        <taxon>Clostridia</taxon>
        <taxon>Lachnospirales</taxon>
        <taxon>Lachnospiraceae</taxon>
    </lineage>
</organism>
<keyword evidence="6 7" id="KW-0472">Membrane</keyword>
<dbReference type="OrthoDB" id="157184at2"/>
<feature type="transmembrane region" description="Helical" evidence="7">
    <location>
        <begin position="187"/>
        <end position="209"/>
    </location>
</feature>
<feature type="transmembrane region" description="Helical" evidence="7">
    <location>
        <begin position="21"/>
        <end position="39"/>
    </location>
</feature>
<evidence type="ECO:0000256" key="4">
    <source>
        <dbReference type="ARBA" id="ARBA00022692"/>
    </source>
</evidence>
<evidence type="ECO:0000256" key="1">
    <source>
        <dbReference type="ARBA" id="ARBA00004651"/>
    </source>
</evidence>
<dbReference type="Pfam" id="PF00528">
    <property type="entry name" value="BPD_transp_1"/>
    <property type="match status" value="1"/>
</dbReference>
<dbReference type="CDD" id="cd06261">
    <property type="entry name" value="TM_PBP2"/>
    <property type="match status" value="1"/>
</dbReference>
<dbReference type="PANTHER" id="PTHR43744:SF9">
    <property type="entry name" value="POLYGALACTURONAN_RHAMNOGALACTURONAN TRANSPORT SYSTEM PERMEASE PROTEIN YTCP"/>
    <property type="match status" value="1"/>
</dbReference>
<proteinExistence type="inferred from homology"/>
<comment type="similarity">
    <text evidence="7">Belongs to the binding-protein-dependent transport system permease family.</text>
</comment>
<keyword evidence="10" id="KW-1185">Reference proteome</keyword>